<feature type="chain" id="PRO_5038730516" evidence="2">
    <location>
        <begin position="23"/>
        <end position="203"/>
    </location>
</feature>
<keyword evidence="2" id="KW-0732">Signal</keyword>
<evidence type="ECO:0000313" key="3">
    <source>
        <dbReference type="EMBL" id="TXN30369.1"/>
    </source>
</evidence>
<feature type="region of interest" description="Disordered" evidence="1">
    <location>
        <begin position="25"/>
        <end position="45"/>
    </location>
</feature>
<organism evidence="3 4">
    <name type="scientific">Lacisediminihabitans profunda</name>
    <dbReference type="NCBI Taxonomy" id="2594790"/>
    <lineage>
        <taxon>Bacteria</taxon>
        <taxon>Bacillati</taxon>
        <taxon>Actinomycetota</taxon>
        <taxon>Actinomycetes</taxon>
        <taxon>Micrococcales</taxon>
        <taxon>Microbacteriaceae</taxon>
        <taxon>Lacisediminihabitans</taxon>
    </lineage>
</organism>
<accession>A0A5C8UQ01</accession>
<comment type="caution">
    <text evidence="3">The sequence shown here is derived from an EMBL/GenBank/DDBJ whole genome shotgun (WGS) entry which is preliminary data.</text>
</comment>
<evidence type="ECO:0000256" key="1">
    <source>
        <dbReference type="SAM" id="MobiDB-lite"/>
    </source>
</evidence>
<dbReference type="RefSeq" id="WP_147783553.1">
    <property type="nucleotide sequence ID" value="NZ_VRMG01000007.1"/>
</dbReference>
<dbReference type="AlphaFoldDB" id="A0A5C8UQ01"/>
<evidence type="ECO:0000256" key="2">
    <source>
        <dbReference type="SAM" id="SignalP"/>
    </source>
</evidence>
<keyword evidence="4" id="KW-1185">Reference proteome</keyword>
<sequence>MHRKFVAVFAACLVAASLSACASSHGPRSSAPSNAPSQAPTATATPINAADPATWIVSETGIGPFQLGANLKKVTADLTGLSADTKNCPNPRAAFFTGTDVGIAVFFDSAGNIVGVDASPTRPRGLAGPHTALGIGYSSTAAELTTAYPSIERTDYYPDGSFPLYTVKTASGSWITFSVDAATQAVGSIGVWPGTRPPYEYCG</sequence>
<name>A0A5C8UQ01_9MICO</name>
<dbReference type="Proteomes" id="UP000321379">
    <property type="component" value="Unassembled WGS sequence"/>
</dbReference>
<dbReference type="EMBL" id="VRMG01000007">
    <property type="protein sequence ID" value="TXN30369.1"/>
    <property type="molecule type" value="Genomic_DNA"/>
</dbReference>
<protein>
    <submittedName>
        <fullName evidence="3">Uncharacterized protein</fullName>
    </submittedName>
</protein>
<gene>
    <name evidence="3" type="ORF">FVP33_10195</name>
</gene>
<evidence type="ECO:0000313" key="4">
    <source>
        <dbReference type="Proteomes" id="UP000321379"/>
    </source>
</evidence>
<dbReference type="PROSITE" id="PS51257">
    <property type="entry name" value="PROKAR_LIPOPROTEIN"/>
    <property type="match status" value="1"/>
</dbReference>
<feature type="signal peptide" evidence="2">
    <location>
        <begin position="1"/>
        <end position="22"/>
    </location>
</feature>
<proteinExistence type="predicted"/>
<reference evidence="3 4" key="1">
    <citation type="submission" date="2019-08" db="EMBL/GenBank/DDBJ databases">
        <title>Bacterial whole genome sequence for Glaciihabitans sp. CHu50b-6-2.</title>
        <authorList>
            <person name="Jin L."/>
        </authorList>
    </citation>
    <scope>NUCLEOTIDE SEQUENCE [LARGE SCALE GENOMIC DNA]</scope>
    <source>
        <strain evidence="3 4">CHu50b-6-2</strain>
    </source>
</reference>